<dbReference type="Proteomes" id="UP001262889">
    <property type="component" value="Unassembled WGS sequence"/>
</dbReference>
<name>A0ABU3CD91_9FLAO</name>
<evidence type="ECO:0008006" key="3">
    <source>
        <dbReference type="Google" id="ProtNLM"/>
    </source>
</evidence>
<protein>
    <recommendedName>
        <fullName evidence="3">Collagen-like protein</fullName>
    </recommendedName>
</protein>
<dbReference type="RefSeq" id="WP_311535918.1">
    <property type="nucleotide sequence ID" value="NZ_JAVRHQ010000024.1"/>
</dbReference>
<comment type="caution">
    <text evidence="1">The sequence shown here is derived from an EMBL/GenBank/DDBJ whole genome shotgun (WGS) entry which is preliminary data.</text>
</comment>
<reference evidence="1 2" key="1">
    <citation type="submission" date="2023-09" db="EMBL/GenBank/DDBJ databases">
        <authorList>
            <person name="Rey-Velasco X."/>
        </authorList>
    </citation>
    <scope>NUCLEOTIDE SEQUENCE [LARGE SCALE GENOMIC DNA]</scope>
    <source>
        <strain evidence="1 2">F363</strain>
    </source>
</reference>
<gene>
    <name evidence="1" type="ORF">RM553_15790</name>
</gene>
<proteinExistence type="predicted"/>
<dbReference type="PROSITE" id="PS51257">
    <property type="entry name" value="PROKAR_LIPOPROTEIN"/>
    <property type="match status" value="1"/>
</dbReference>
<organism evidence="1 2">
    <name type="scientific">Autumnicola tepida</name>
    <dbReference type="NCBI Taxonomy" id="3075595"/>
    <lineage>
        <taxon>Bacteria</taxon>
        <taxon>Pseudomonadati</taxon>
        <taxon>Bacteroidota</taxon>
        <taxon>Flavobacteriia</taxon>
        <taxon>Flavobacteriales</taxon>
        <taxon>Flavobacteriaceae</taxon>
        <taxon>Autumnicola</taxon>
    </lineage>
</organism>
<dbReference type="EMBL" id="JAVRHQ010000024">
    <property type="protein sequence ID" value="MDT0644300.1"/>
    <property type="molecule type" value="Genomic_DNA"/>
</dbReference>
<accession>A0ABU3CD91</accession>
<evidence type="ECO:0000313" key="2">
    <source>
        <dbReference type="Proteomes" id="UP001262889"/>
    </source>
</evidence>
<sequence length="180" mass="19911">MRKIFSLLFMTTFLFVSCSDDGEVGPQGPEGPPGEDGVNGLGYTFEQTVDFDYLEDANQYSVIIDIPDDVATINPDADAVLVYRLEILEDENGNDLDGWSLIPQNFFLEEGTIQYVYNHTVGDVEIIIDGNYNLSNLDSGFTDGQTFRIVVVPSDTFASSEVDPANMEAVLKAFQLKTKK</sequence>
<keyword evidence="2" id="KW-1185">Reference proteome</keyword>
<dbReference type="Gene3D" id="1.20.5.320">
    <property type="entry name" value="6-Phosphogluconate Dehydrogenase, domain 3"/>
    <property type="match status" value="1"/>
</dbReference>
<evidence type="ECO:0000313" key="1">
    <source>
        <dbReference type="EMBL" id="MDT0644300.1"/>
    </source>
</evidence>